<accession>A0A1M5A6F8</accession>
<dbReference type="RefSeq" id="WP_136498331.1">
    <property type="nucleotide sequence ID" value="NZ_FQVD01000014.1"/>
</dbReference>
<dbReference type="Proteomes" id="UP000184436">
    <property type="component" value="Unassembled WGS sequence"/>
</dbReference>
<evidence type="ECO:0000313" key="3">
    <source>
        <dbReference type="Proteomes" id="UP000184436"/>
    </source>
</evidence>
<keyword evidence="3" id="KW-1185">Reference proteome</keyword>
<feature type="coiled-coil region" evidence="1">
    <location>
        <begin position="2"/>
        <end position="100"/>
    </location>
</feature>
<sequence length="243" mass="29327">MRETKDQTIARLEKVINEQKKELTEVKKERKRLKYAVERLEKEKKKALITSTPYDIELICSCTDELQEQKKQVEELKATLAEKENNIQVLRDRYTKERENAANIRKGVFDDLQAYIDGAKWGVIQKINEFRVPKYGKRTYMEHFQNGDRYYDYEFEGYETHILEAMFDPKTLFIRINPKNGRLMEEDIDKMNMREYLKNIWDYIEAKKALEEFMKTNPTNDEIVEWTYKKGMELLPKYEDILF</sequence>
<organism evidence="2 3">
    <name type="scientific">Bacteroides faecichinchillae</name>
    <dbReference type="NCBI Taxonomy" id="871325"/>
    <lineage>
        <taxon>Bacteria</taxon>
        <taxon>Pseudomonadati</taxon>
        <taxon>Bacteroidota</taxon>
        <taxon>Bacteroidia</taxon>
        <taxon>Bacteroidales</taxon>
        <taxon>Bacteroidaceae</taxon>
        <taxon>Bacteroides</taxon>
    </lineage>
</organism>
<proteinExistence type="predicted"/>
<gene>
    <name evidence="2" type="ORF">SAMN05444349_11479</name>
</gene>
<dbReference type="AlphaFoldDB" id="A0A1M5A6F8"/>
<evidence type="ECO:0000313" key="2">
    <source>
        <dbReference type="EMBL" id="SHF25755.1"/>
    </source>
</evidence>
<reference evidence="2 3" key="1">
    <citation type="submission" date="2016-11" db="EMBL/GenBank/DDBJ databases">
        <authorList>
            <person name="Jaros S."/>
            <person name="Januszkiewicz K."/>
            <person name="Wedrychowicz H."/>
        </authorList>
    </citation>
    <scope>NUCLEOTIDE SEQUENCE [LARGE SCALE GENOMIC DNA]</scope>
    <source>
        <strain evidence="2 3">DSM 26883</strain>
    </source>
</reference>
<protein>
    <submittedName>
        <fullName evidence="2">Uncharacterized protein</fullName>
    </submittedName>
</protein>
<evidence type="ECO:0000256" key="1">
    <source>
        <dbReference type="SAM" id="Coils"/>
    </source>
</evidence>
<keyword evidence="1" id="KW-0175">Coiled coil</keyword>
<dbReference type="EMBL" id="FQVD01000014">
    <property type="protein sequence ID" value="SHF25755.1"/>
    <property type="molecule type" value="Genomic_DNA"/>
</dbReference>
<name>A0A1M5A6F8_9BACE</name>